<dbReference type="GeneID" id="136807121"/>
<dbReference type="PANTHER" id="PTHR46545:SF1">
    <property type="entry name" value="LEUCINE-RICH REPEAT-CONTAINING PROTEIN 51"/>
    <property type="match status" value="1"/>
</dbReference>
<organism evidence="7 8">
    <name type="scientific">Clytia hemisphaerica</name>
    <dbReference type="NCBI Taxonomy" id="252671"/>
    <lineage>
        <taxon>Eukaryota</taxon>
        <taxon>Metazoa</taxon>
        <taxon>Cnidaria</taxon>
        <taxon>Hydrozoa</taxon>
        <taxon>Hydroidolina</taxon>
        <taxon>Leptothecata</taxon>
        <taxon>Obeliida</taxon>
        <taxon>Clytiidae</taxon>
        <taxon>Clytia</taxon>
    </lineage>
</organism>
<sequence>MDEGSPEKEKLAIKSGSPQSPRCLKPLDYTFMCLTSFSDCLEEEPRGSKPLKSKEPIIEDDGEQVRKRKTNALRLSNNVLTEWGGFLDTVEKIVENPADLEWIDVSFNDLTTIDSCLLSFPKLKVLYLHGNGIEKINEVDKLTGLEHLRTLTLHGNPVEDSRKGGYRQYVLSRLPLLKTFDFSGVTQSDRASAHTWSQMVKGKRKKKVEN</sequence>
<dbReference type="RefSeq" id="XP_066919797.1">
    <property type="nucleotide sequence ID" value="XM_067063696.1"/>
</dbReference>
<keyword evidence="3" id="KW-0963">Cytoplasm</keyword>
<evidence type="ECO:0000313" key="7">
    <source>
        <dbReference type="EnsemblMetazoa" id="CLYHEMP000404.1"/>
    </source>
</evidence>
<evidence type="ECO:0000256" key="4">
    <source>
        <dbReference type="ARBA" id="ARBA00022614"/>
    </source>
</evidence>
<accession>A0A7M5TQM2</accession>
<proteinExistence type="predicted"/>
<dbReference type="Pfam" id="PF14580">
    <property type="entry name" value="LRR_9"/>
    <property type="match status" value="1"/>
</dbReference>
<feature type="region of interest" description="Disordered" evidence="6">
    <location>
        <begin position="1"/>
        <end position="22"/>
    </location>
</feature>
<dbReference type="Gene3D" id="3.80.10.10">
    <property type="entry name" value="Ribonuclease Inhibitor"/>
    <property type="match status" value="1"/>
</dbReference>
<feature type="compositionally biased region" description="Basic and acidic residues" evidence="6">
    <location>
        <begin position="1"/>
        <end position="12"/>
    </location>
</feature>
<evidence type="ECO:0000256" key="3">
    <source>
        <dbReference type="ARBA" id="ARBA00022490"/>
    </source>
</evidence>
<evidence type="ECO:0000313" key="8">
    <source>
        <dbReference type="Proteomes" id="UP000594262"/>
    </source>
</evidence>
<keyword evidence="4" id="KW-0433">Leucine-rich repeat</keyword>
<dbReference type="SUPFAM" id="SSF52058">
    <property type="entry name" value="L domain-like"/>
    <property type="match status" value="1"/>
</dbReference>
<dbReference type="InterPro" id="IPR001611">
    <property type="entry name" value="Leu-rich_rpt"/>
</dbReference>
<dbReference type="PROSITE" id="PS51450">
    <property type="entry name" value="LRR"/>
    <property type="match status" value="1"/>
</dbReference>
<dbReference type="AlphaFoldDB" id="A0A7M5TQM2"/>
<dbReference type="GO" id="GO:0005737">
    <property type="term" value="C:cytoplasm"/>
    <property type="evidence" value="ECO:0007669"/>
    <property type="project" value="UniProtKB-SubCell"/>
</dbReference>
<evidence type="ECO:0000256" key="5">
    <source>
        <dbReference type="ARBA" id="ARBA00022737"/>
    </source>
</evidence>
<dbReference type="Proteomes" id="UP000594262">
    <property type="component" value="Unplaced"/>
</dbReference>
<dbReference type="OrthoDB" id="676979at2759"/>
<evidence type="ECO:0000256" key="2">
    <source>
        <dbReference type="ARBA" id="ARBA00014223"/>
    </source>
</evidence>
<evidence type="ECO:0000256" key="6">
    <source>
        <dbReference type="SAM" id="MobiDB-lite"/>
    </source>
</evidence>
<comment type="subcellular location">
    <subcellularLocation>
        <location evidence="1">Cytoplasm</location>
    </subcellularLocation>
</comment>
<dbReference type="PANTHER" id="PTHR46545">
    <property type="entry name" value="LEUCINE-RICH REPEAT-CONTAINING PROTEIN 51"/>
    <property type="match status" value="1"/>
</dbReference>
<dbReference type="InterPro" id="IPR032675">
    <property type="entry name" value="LRR_dom_sf"/>
</dbReference>
<keyword evidence="5" id="KW-0677">Repeat</keyword>
<name>A0A7M5TQM2_9CNID</name>
<reference evidence="7" key="1">
    <citation type="submission" date="2021-01" db="UniProtKB">
        <authorList>
            <consortium name="EnsemblMetazoa"/>
        </authorList>
    </citation>
    <scope>IDENTIFICATION</scope>
</reference>
<dbReference type="EnsemblMetazoa" id="CLYHEMT000404.1">
    <property type="protein sequence ID" value="CLYHEMP000404.1"/>
    <property type="gene ID" value="CLYHEMG000404"/>
</dbReference>
<evidence type="ECO:0000256" key="1">
    <source>
        <dbReference type="ARBA" id="ARBA00004496"/>
    </source>
</evidence>
<protein>
    <recommendedName>
        <fullName evidence="2">Leucine-rich repeat-containing protein 51</fullName>
    </recommendedName>
</protein>
<keyword evidence="8" id="KW-1185">Reference proteome</keyword>